<dbReference type="Gene3D" id="3.10.20.30">
    <property type="match status" value="1"/>
</dbReference>
<gene>
    <name evidence="1" type="primary">ychF</name>
    <name evidence="1" type="ORF">HMPREF9136_1326</name>
</gene>
<dbReference type="Proteomes" id="UP000007820">
    <property type="component" value="Unassembled WGS sequence"/>
</dbReference>
<dbReference type="InterPro" id="IPR027417">
    <property type="entry name" value="P-loop_NTPase"/>
</dbReference>
<accession>F9D398</accession>
<comment type="caution">
    <text evidence="1">The sequence shown here is derived from an EMBL/GenBank/DDBJ whole genome shotgun (WGS) entry which is preliminary data.</text>
</comment>
<sequence length="63" mass="6971">MIEPNQGIITVPDERLVRLAEIVHPSRIVPATYEIVNFTQGVCTLSVLLTADAGWGDNWLEAH</sequence>
<protein>
    <submittedName>
        <fullName evidence="1">GTP-binding protein YchF</fullName>
    </submittedName>
</protein>
<dbReference type="Gene3D" id="3.40.50.300">
    <property type="entry name" value="P-loop containing nucleotide triphosphate hydrolases"/>
    <property type="match status" value="1"/>
</dbReference>
<name>F9D398_PREDD</name>
<dbReference type="InterPro" id="IPR012675">
    <property type="entry name" value="Beta-grasp_dom_sf"/>
</dbReference>
<reference evidence="1 2" key="1">
    <citation type="submission" date="2011-04" db="EMBL/GenBank/DDBJ databases">
        <authorList>
            <person name="Muzny D."/>
            <person name="Qin X."/>
            <person name="Deng J."/>
            <person name="Jiang H."/>
            <person name="Liu Y."/>
            <person name="Qu J."/>
            <person name="Song X.-Z."/>
            <person name="Zhang L."/>
            <person name="Thornton R."/>
            <person name="Coyle M."/>
            <person name="Francisco L."/>
            <person name="Jackson L."/>
            <person name="Javaid M."/>
            <person name="Korchina V."/>
            <person name="Kovar C."/>
            <person name="Mata R."/>
            <person name="Mathew T."/>
            <person name="Ngo R."/>
            <person name="Nguyen L."/>
            <person name="Nguyen N."/>
            <person name="Okwuonu G."/>
            <person name="Ongeri F."/>
            <person name="Pham C."/>
            <person name="Simmons D."/>
            <person name="Wilczek-Boney K."/>
            <person name="Hale W."/>
            <person name="Jakkamsetti A."/>
            <person name="Pham P."/>
            <person name="Ruth R."/>
            <person name="San Lucas F."/>
            <person name="Warren J."/>
            <person name="Zhang J."/>
            <person name="Zhao Z."/>
            <person name="Zhou C."/>
            <person name="Zhu D."/>
            <person name="Lee S."/>
            <person name="Bess C."/>
            <person name="Blankenburg K."/>
            <person name="Forbes L."/>
            <person name="Fu Q."/>
            <person name="Gubbala S."/>
            <person name="Hirani K."/>
            <person name="Jayaseelan J.C."/>
            <person name="Lara F."/>
            <person name="Munidasa M."/>
            <person name="Palculict T."/>
            <person name="Patil S."/>
            <person name="Pu L.-L."/>
            <person name="Saada N."/>
            <person name="Tang L."/>
            <person name="Weissenberger G."/>
            <person name="Zhu Y."/>
            <person name="Hemphill L."/>
            <person name="Shang Y."/>
            <person name="Youmans B."/>
            <person name="Ayvaz T."/>
            <person name="Ross M."/>
            <person name="Santibanez J."/>
            <person name="Aqrawi P."/>
            <person name="Gross S."/>
            <person name="Joshi V."/>
            <person name="Fowler G."/>
            <person name="Nazareth L."/>
            <person name="Reid J."/>
            <person name="Worley K."/>
            <person name="Petrosino J."/>
            <person name="Highlander S."/>
            <person name="Gibbs R."/>
        </authorList>
    </citation>
    <scope>NUCLEOTIDE SEQUENCE [LARGE SCALE GENOMIC DNA]</scope>
    <source>
        <strain evidence="1 2">DSM 3688</strain>
    </source>
</reference>
<dbReference type="AlphaFoldDB" id="F9D398"/>
<proteinExistence type="predicted"/>
<dbReference type="EMBL" id="AFPW01000019">
    <property type="protein sequence ID" value="EGQ14649.1"/>
    <property type="molecule type" value="Genomic_DNA"/>
</dbReference>
<organism evidence="1 2">
    <name type="scientific">Prevotella dentalis (strain ATCC 49559 / DSM 3688 / JCM 13448 / NCTC 12043 / ES 2772)</name>
    <name type="common">Mitsuokella dentalis</name>
    <dbReference type="NCBI Taxonomy" id="908937"/>
    <lineage>
        <taxon>Bacteria</taxon>
        <taxon>Pseudomonadati</taxon>
        <taxon>Bacteroidota</taxon>
        <taxon>Bacteroidia</taxon>
        <taxon>Bacteroidales</taxon>
        <taxon>Prevotellaceae</taxon>
        <taxon>Prevotella</taxon>
    </lineage>
</organism>
<evidence type="ECO:0000313" key="1">
    <source>
        <dbReference type="EMBL" id="EGQ14649.1"/>
    </source>
</evidence>
<evidence type="ECO:0000313" key="2">
    <source>
        <dbReference type="Proteomes" id="UP000007820"/>
    </source>
</evidence>